<reference evidence="3" key="3">
    <citation type="submission" date="2022-06" db="UniProtKB">
        <authorList>
            <consortium name="EnsemblMetazoa"/>
        </authorList>
    </citation>
    <scope>IDENTIFICATION</scope>
</reference>
<feature type="compositionally biased region" description="Basic and acidic residues" evidence="1">
    <location>
        <begin position="48"/>
        <end position="59"/>
    </location>
</feature>
<evidence type="ECO:0000313" key="2">
    <source>
        <dbReference type="EMBL" id="KAF7492618.1"/>
    </source>
</evidence>
<dbReference type="EMBL" id="WVUK01000056">
    <property type="protein sequence ID" value="KAF7492618.1"/>
    <property type="molecule type" value="Genomic_DNA"/>
</dbReference>
<evidence type="ECO:0000256" key="1">
    <source>
        <dbReference type="SAM" id="MobiDB-lite"/>
    </source>
</evidence>
<dbReference type="OrthoDB" id="6501869at2759"/>
<organism evidence="2">
    <name type="scientific">Sarcoptes scabiei</name>
    <name type="common">Itch mite</name>
    <name type="synonym">Acarus scabiei</name>
    <dbReference type="NCBI Taxonomy" id="52283"/>
    <lineage>
        <taxon>Eukaryota</taxon>
        <taxon>Metazoa</taxon>
        <taxon>Ecdysozoa</taxon>
        <taxon>Arthropoda</taxon>
        <taxon>Chelicerata</taxon>
        <taxon>Arachnida</taxon>
        <taxon>Acari</taxon>
        <taxon>Acariformes</taxon>
        <taxon>Sarcoptiformes</taxon>
        <taxon>Astigmata</taxon>
        <taxon>Psoroptidia</taxon>
        <taxon>Sarcoptoidea</taxon>
        <taxon>Sarcoptidae</taxon>
        <taxon>Sarcoptinae</taxon>
        <taxon>Sarcoptes</taxon>
    </lineage>
</organism>
<accession>A0A834R9Y9</accession>
<proteinExistence type="predicted"/>
<evidence type="ECO:0000313" key="3">
    <source>
        <dbReference type="EnsemblMetazoa" id="KAF7492618.1"/>
    </source>
</evidence>
<feature type="compositionally biased region" description="Basic and acidic residues" evidence="1">
    <location>
        <begin position="17"/>
        <end position="33"/>
    </location>
</feature>
<gene>
    <name evidence="2" type="ORF">SSS_956</name>
</gene>
<evidence type="ECO:0000313" key="4">
    <source>
        <dbReference type="Proteomes" id="UP000070412"/>
    </source>
</evidence>
<dbReference type="EnsemblMetazoa" id="SSS_956s_mrna">
    <property type="protein sequence ID" value="KAF7492618.1"/>
    <property type="gene ID" value="SSS_956"/>
</dbReference>
<dbReference type="AlphaFoldDB" id="A0A834R9Y9"/>
<dbReference type="Proteomes" id="UP000070412">
    <property type="component" value="Unassembled WGS sequence"/>
</dbReference>
<feature type="region of interest" description="Disordered" evidence="1">
    <location>
        <begin position="1"/>
        <end position="110"/>
    </location>
</feature>
<feature type="compositionally biased region" description="Acidic residues" evidence="1">
    <location>
        <begin position="60"/>
        <end position="110"/>
    </location>
</feature>
<keyword evidence="4" id="KW-1185">Reference proteome</keyword>
<reference evidence="4" key="1">
    <citation type="journal article" date="2020" name="PLoS Negl. Trop. Dis.">
        <title>High-quality nuclear genome for Sarcoptes scabiei-A critical resource for a neglected parasite.</title>
        <authorList>
            <person name="Korhonen P.K."/>
            <person name="Gasser R.B."/>
            <person name="Ma G."/>
            <person name="Wang T."/>
            <person name="Stroehlein A.J."/>
            <person name="Young N.D."/>
            <person name="Ang C.S."/>
            <person name="Fernando D.D."/>
            <person name="Lu H.C."/>
            <person name="Taylor S."/>
            <person name="Reynolds S.L."/>
            <person name="Mofiz E."/>
            <person name="Najaraj S.H."/>
            <person name="Gowda H."/>
            <person name="Madugundu A."/>
            <person name="Renuse S."/>
            <person name="Holt D."/>
            <person name="Pandey A."/>
            <person name="Papenfuss A.T."/>
            <person name="Fischer K."/>
        </authorList>
    </citation>
    <scope>NUCLEOTIDE SEQUENCE [LARGE SCALE GENOMIC DNA]</scope>
</reference>
<sequence>MSESEIVNTNNNSTDEIVTKDPKNESLKRKENEFSEDSNSVLDSANDESNHKKAKHENGADEESNDANDAGGDVEDEEDEEDDEVIPEDYEDEEEGEGADEDDDDDEEDQ</sequence>
<name>A0A834R9Y9_SARSC</name>
<reference evidence="2" key="2">
    <citation type="submission" date="2020-01" db="EMBL/GenBank/DDBJ databases">
        <authorList>
            <person name="Korhonen P.K.K."/>
            <person name="Guangxu M.G."/>
            <person name="Wang T.W."/>
            <person name="Stroehlein A.J.S."/>
            <person name="Young N.D."/>
            <person name="Ang C.-S.A."/>
            <person name="Fernando D.W.F."/>
            <person name="Lu H.L."/>
            <person name="Taylor S.T."/>
            <person name="Ehtesham M.E.M."/>
            <person name="Najaraj S.H.N."/>
            <person name="Harsha G.H.G."/>
            <person name="Madugundu A.M."/>
            <person name="Renuse S.R."/>
            <person name="Holt D.H."/>
            <person name="Pandey A.P."/>
            <person name="Papenfuss A.P."/>
            <person name="Gasser R.B.G."/>
            <person name="Fischer K.F."/>
        </authorList>
    </citation>
    <scope>NUCLEOTIDE SEQUENCE</scope>
    <source>
        <strain evidence="2">SSS_KF_BRIS2020</strain>
    </source>
</reference>
<feature type="compositionally biased region" description="Polar residues" evidence="1">
    <location>
        <begin position="1"/>
        <end position="16"/>
    </location>
</feature>
<protein>
    <submittedName>
        <fullName evidence="2 3">Uncharacterized protein</fullName>
    </submittedName>
</protein>